<evidence type="ECO:0000256" key="1">
    <source>
        <dbReference type="ARBA" id="ARBA00023125"/>
    </source>
</evidence>
<dbReference type="RefSeq" id="WP_044664590.1">
    <property type="nucleotide sequence ID" value="NZ_CDRZ01000101.1"/>
</dbReference>
<dbReference type="InterPro" id="IPR006164">
    <property type="entry name" value="DNA_bd_Ku70/Ku80"/>
</dbReference>
<keyword evidence="2" id="KW-0227">DNA damage</keyword>
<gene>
    <name evidence="2" type="primary">ku</name>
    <name evidence="4" type="ORF">SSCH_190006</name>
</gene>
<dbReference type="SMART" id="SM00559">
    <property type="entry name" value="Ku78"/>
    <property type="match status" value="1"/>
</dbReference>
<comment type="similarity">
    <text evidence="2">Belongs to the prokaryotic Ku family.</text>
</comment>
<proteinExistence type="inferred from homology"/>
<dbReference type="GO" id="GO:0006310">
    <property type="term" value="P:DNA recombination"/>
    <property type="evidence" value="ECO:0007669"/>
    <property type="project" value="UniProtKB-KW"/>
</dbReference>
<dbReference type="PANTHER" id="PTHR41251">
    <property type="entry name" value="NON-HOMOLOGOUS END JOINING PROTEIN KU"/>
    <property type="match status" value="1"/>
</dbReference>
<evidence type="ECO:0000313" key="5">
    <source>
        <dbReference type="Proteomes" id="UP000046155"/>
    </source>
</evidence>
<accession>A0A0B7MEE3</accession>
<dbReference type="OrthoDB" id="9795084at2"/>
<dbReference type="Proteomes" id="UP000046155">
    <property type="component" value="Unassembled WGS sequence"/>
</dbReference>
<organism evidence="4 5">
    <name type="scientific">Syntrophaceticus schinkii</name>
    <dbReference type="NCBI Taxonomy" id="499207"/>
    <lineage>
        <taxon>Bacteria</taxon>
        <taxon>Bacillati</taxon>
        <taxon>Bacillota</taxon>
        <taxon>Clostridia</taxon>
        <taxon>Thermoanaerobacterales</taxon>
        <taxon>Thermoanaerobacterales Family III. Incertae Sedis</taxon>
        <taxon>Syntrophaceticus</taxon>
    </lineage>
</organism>
<dbReference type="PANTHER" id="PTHR41251:SF1">
    <property type="entry name" value="NON-HOMOLOGOUS END JOINING PROTEIN KU"/>
    <property type="match status" value="1"/>
</dbReference>
<reference evidence="5" key="1">
    <citation type="submission" date="2015-01" db="EMBL/GenBank/DDBJ databases">
        <authorList>
            <person name="Manzoor Shahid"/>
            <person name="Zubair Saima"/>
        </authorList>
    </citation>
    <scope>NUCLEOTIDE SEQUENCE [LARGE SCALE GENOMIC DNA]</scope>
    <source>
        <strain evidence="5">Sp3</strain>
    </source>
</reference>
<dbReference type="EMBL" id="CDRZ01000101">
    <property type="protein sequence ID" value="CEO88435.1"/>
    <property type="molecule type" value="Genomic_DNA"/>
</dbReference>
<dbReference type="PIRSF" id="PIRSF006493">
    <property type="entry name" value="Prok_Ku"/>
    <property type="match status" value="1"/>
</dbReference>
<dbReference type="Gene3D" id="2.40.290.10">
    <property type="match status" value="1"/>
</dbReference>
<dbReference type="InterPro" id="IPR009187">
    <property type="entry name" value="Prok_Ku"/>
</dbReference>
<protein>
    <recommendedName>
        <fullName evidence="2">Non-homologous end joining protein Ku</fullName>
    </recommendedName>
</protein>
<feature type="domain" description="Ku" evidence="3">
    <location>
        <begin position="52"/>
        <end position="179"/>
    </location>
</feature>
<dbReference type="HAMAP" id="MF_01875">
    <property type="entry name" value="Prokaryotic_Ku"/>
    <property type="match status" value="1"/>
</dbReference>
<name>A0A0B7MEE3_9FIRM</name>
<keyword evidence="2" id="KW-0234">DNA repair</keyword>
<dbReference type="CDD" id="cd00789">
    <property type="entry name" value="KU_like"/>
    <property type="match status" value="1"/>
</dbReference>
<evidence type="ECO:0000313" key="4">
    <source>
        <dbReference type="EMBL" id="CEO88435.1"/>
    </source>
</evidence>
<dbReference type="GO" id="GO:0003690">
    <property type="term" value="F:double-stranded DNA binding"/>
    <property type="evidence" value="ECO:0007669"/>
    <property type="project" value="UniProtKB-UniRule"/>
</dbReference>
<keyword evidence="5" id="KW-1185">Reference proteome</keyword>
<dbReference type="NCBIfam" id="TIGR02772">
    <property type="entry name" value="Ku_bact"/>
    <property type="match status" value="1"/>
</dbReference>
<comment type="subunit">
    <text evidence="2">Homodimer. Interacts with LigD.</text>
</comment>
<sequence length="272" mass="30886">MRPIWQGAVSFGLVNIPIKVFPAVQDKDIKFRFLHKDCHTPLNYERRCPTCERAVPMEEVEKAYEYERGRFVPIEEELLTPQREALHTVEILDFVHLNEIDPIYFAKPYYLAPGTGGEKAYALLHHAMQETGQVAIARTRLRNKESLVALRIFKQCLLMSIMYYDDQIRRVDALLDPQKKMDLSAGEIKMAVELIGNLAGGFEPEKYEDEYRKTLEKAIAAKIAGKEIAVAPAAPSEKVVDLVEALKASLEATKKEGKEKRKPRKKVATGKS</sequence>
<keyword evidence="1 2" id="KW-0238">DNA-binding</keyword>
<evidence type="ECO:0000259" key="3">
    <source>
        <dbReference type="SMART" id="SM00559"/>
    </source>
</evidence>
<dbReference type="Pfam" id="PF02735">
    <property type="entry name" value="Ku"/>
    <property type="match status" value="1"/>
</dbReference>
<comment type="function">
    <text evidence="2">With LigD forms a non-homologous end joining (NHEJ) DNA repair enzyme, which repairs dsDNA breaks with reduced fidelity. Binds linear dsDNA with 5'- and 3'- overhangs but not closed circular dsDNA nor ssDNA. Recruits and stimulates the ligase activity of LigD.</text>
</comment>
<dbReference type="InterPro" id="IPR016194">
    <property type="entry name" value="SPOC-like_C_dom_sf"/>
</dbReference>
<dbReference type="AlphaFoldDB" id="A0A0B7MEE3"/>
<keyword evidence="2" id="KW-0233">DNA recombination</keyword>
<dbReference type="GO" id="GO:0006303">
    <property type="term" value="P:double-strand break repair via nonhomologous end joining"/>
    <property type="evidence" value="ECO:0007669"/>
    <property type="project" value="UniProtKB-UniRule"/>
</dbReference>
<dbReference type="SUPFAM" id="SSF100939">
    <property type="entry name" value="SPOC domain-like"/>
    <property type="match status" value="1"/>
</dbReference>
<evidence type="ECO:0000256" key="2">
    <source>
        <dbReference type="HAMAP-Rule" id="MF_01875"/>
    </source>
</evidence>